<evidence type="ECO:0008006" key="3">
    <source>
        <dbReference type="Google" id="ProtNLM"/>
    </source>
</evidence>
<accession>A0ABT8R3F4</accession>
<dbReference type="RefSeq" id="WP_302037268.1">
    <property type="nucleotide sequence ID" value="NZ_JAUKPO010000004.1"/>
</dbReference>
<dbReference type="Proteomes" id="UP001168528">
    <property type="component" value="Unassembled WGS sequence"/>
</dbReference>
<reference evidence="1" key="1">
    <citation type="submission" date="2023-07" db="EMBL/GenBank/DDBJ databases">
        <title>The genome sequence of Rhodocytophaga aerolata KACC 12507.</title>
        <authorList>
            <person name="Zhang X."/>
        </authorList>
    </citation>
    <scope>NUCLEOTIDE SEQUENCE</scope>
    <source>
        <strain evidence="1">KACC 12507</strain>
    </source>
</reference>
<evidence type="ECO:0000313" key="1">
    <source>
        <dbReference type="EMBL" id="MDO1446464.1"/>
    </source>
</evidence>
<comment type="caution">
    <text evidence="1">The sequence shown here is derived from an EMBL/GenBank/DDBJ whole genome shotgun (WGS) entry which is preliminary data.</text>
</comment>
<name>A0ABT8R3F4_9BACT</name>
<protein>
    <recommendedName>
        <fullName evidence="3">Secreted protein</fullName>
    </recommendedName>
</protein>
<organism evidence="1 2">
    <name type="scientific">Rhodocytophaga aerolata</name>
    <dbReference type="NCBI Taxonomy" id="455078"/>
    <lineage>
        <taxon>Bacteria</taxon>
        <taxon>Pseudomonadati</taxon>
        <taxon>Bacteroidota</taxon>
        <taxon>Cytophagia</taxon>
        <taxon>Cytophagales</taxon>
        <taxon>Rhodocytophagaceae</taxon>
        <taxon>Rhodocytophaga</taxon>
    </lineage>
</organism>
<proteinExistence type="predicted"/>
<sequence length="70" mass="7942">MIIKSIIIVLVSSIYRLCVRQYAQTGSIGINRQKQYAKEANEQNADGLKTEVVESETIQTEPRKVMWTGI</sequence>
<keyword evidence="2" id="KW-1185">Reference proteome</keyword>
<evidence type="ECO:0000313" key="2">
    <source>
        <dbReference type="Proteomes" id="UP001168528"/>
    </source>
</evidence>
<gene>
    <name evidence="1" type="ORF">Q0590_09405</name>
</gene>
<dbReference type="EMBL" id="JAUKPO010000004">
    <property type="protein sequence ID" value="MDO1446464.1"/>
    <property type="molecule type" value="Genomic_DNA"/>
</dbReference>